<sequence>MASGIGDPRFEAGHGREHDYFGCDSVATNRGREDGTMNVDGESAATNRRQGADYVNWDYAASADGLPWWALMALDWIMRHLRKGL</sequence>
<dbReference type="Proteomes" id="UP000251960">
    <property type="component" value="Chromosome 6"/>
</dbReference>
<reference evidence="1 2" key="1">
    <citation type="journal article" date="2018" name="Nat. Genet.">
        <title>Extensive intraspecific gene order and gene structural variations between Mo17 and other maize genomes.</title>
        <authorList>
            <person name="Sun S."/>
            <person name="Zhou Y."/>
            <person name="Chen J."/>
            <person name="Shi J."/>
            <person name="Zhao H."/>
            <person name="Zhao H."/>
            <person name="Song W."/>
            <person name="Zhang M."/>
            <person name="Cui Y."/>
            <person name="Dong X."/>
            <person name="Liu H."/>
            <person name="Ma X."/>
            <person name="Jiao Y."/>
            <person name="Wang B."/>
            <person name="Wei X."/>
            <person name="Stein J.C."/>
            <person name="Glaubitz J.C."/>
            <person name="Lu F."/>
            <person name="Yu G."/>
            <person name="Liang C."/>
            <person name="Fengler K."/>
            <person name="Li B."/>
            <person name="Rafalski A."/>
            <person name="Schnable P.S."/>
            <person name="Ware D.H."/>
            <person name="Buckler E.S."/>
            <person name="Lai J."/>
        </authorList>
    </citation>
    <scope>NUCLEOTIDE SEQUENCE [LARGE SCALE GENOMIC DNA]</scope>
    <source>
        <strain evidence="2">cv. Missouri 17</strain>
        <tissue evidence="1">Seedling</tissue>
    </source>
</reference>
<comment type="caution">
    <text evidence="1">The sequence shown here is derived from an EMBL/GenBank/DDBJ whole genome shotgun (WGS) entry which is preliminary data.</text>
</comment>
<evidence type="ECO:0000313" key="1">
    <source>
        <dbReference type="EMBL" id="PWZ19013.1"/>
    </source>
</evidence>
<dbReference type="AlphaFoldDB" id="A0A3L6EEX5"/>
<proteinExistence type="predicted"/>
<organism evidence="1 2">
    <name type="scientific">Zea mays</name>
    <name type="common">Maize</name>
    <dbReference type="NCBI Taxonomy" id="4577"/>
    <lineage>
        <taxon>Eukaryota</taxon>
        <taxon>Viridiplantae</taxon>
        <taxon>Streptophyta</taxon>
        <taxon>Embryophyta</taxon>
        <taxon>Tracheophyta</taxon>
        <taxon>Spermatophyta</taxon>
        <taxon>Magnoliopsida</taxon>
        <taxon>Liliopsida</taxon>
        <taxon>Poales</taxon>
        <taxon>Poaceae</taxon>
        <taxon>PACMAD clade</taxon>
        <taxon>Panicoideae</taxon>
        <taxon>Andropogonodae</taxon>
        <taxon>Andropogoneae</taxon>
        <taxon>Tripsacinae</taxon>
        <taxon>Zea</taxon>
    </lineage>
</organism>
<protein>
    <submittedName>
        <fullName evidence="1">Uncharacterized protein</fullName>
    </submittedName>
</protein>
<evidence type="ECO:0000313" key="2">
    <source>
        <dbReference type="Proteomes" id="UP000251960"/>
    </source>
</evidence>
<name>A0A3L6EEX5_MAIZE</name>
<dbReference type="EMBL" id="NCVQ01000007">
    <property type="protein sequence ID" value="PWZ19013.1"/>
    <property type="molecule type" value="Genomic_DNA"/>
</dbReference>
<accession>A0A3L6EEX5</accession>
<gene>
    <name evidence="1" type="ORF">Zm00014a_034862</name>
</gene>